<reference evidence="1" key="1">
    <citation type="submission" date="2023-11" db="EMBL/GenBank/DDBJ databases">
        <title>Genome assemblies of two species of porcelain crab, Petrolisthes cinctipes and Petrolisthes manimaculis (Anomura: Porcellanidae).</title>
        <authorList>
            <person name="Angst P."/>
        </authorList>
    </citation>
    <scope>NUCLEOTIDE SEQUENCE</scope>
    <source>
        <strain evidence="1">PB745_02</strain>
        <tissue evidence="1">Gill</tissue>
    </source>
</reference>
<evidence type="ECO:0000313" key="1">
    <source>
        <dbReference type="EMBL" id="KAK4296700.1"/>
    </source>
</evidence>
<comment type="caution">
    <text evidence="1">The sequence shown here is derived from an EMBL/GenBank/DDBJ whole genome shotgun (WGS) entry which is preliminary data.</text>
</comment>
<sequence length="98" mass="11365">MEANFTQHTKLRQMYIMDACPGCNTAPHTIKHIIEDCNTHNHTRQQHNIHSPRALWESPVQAMAFLRSCSARQLEELQQQQLSEENTGRLVLRLTLCI</sequence>
<dbReference type="Proteomes" id="UP001292094">
    <property type="component" value="Unassembled WGS sequence"/>
</dbReference>
<dbReference type="AlphaFoldDB" id="A0AAE1NUU9"/>
<evidence type="ECO:0000313" key="2">
    <source>
        <dbReference type="Proteomes" id="UP001292094"/>
    </source>
</evidence>
<proteinExistence type="predicted"/>
<accession>A0AAE1NUU9</accession>
<gene>
    <name evidence="1" type="ORF">Pmani_030825</name>
</gene>
<dbReference type="EMBL" id="JAWZYT010003788">
    <property type="protein sequence ID" value="KAK4296700.1"/>
    <property type="molecule type" value="Genomic_DNA"/>
</dbReference>
<name>A0AAE1NUU9_9EUCA</name>
<organism evidence="1 2">
    <name type="scientific">Petrolisthes manimaculis</name>
    <dbReference type="NCBI Taxonomy" id="1843537"/>
    <lineage>
        <taxon>Eukaryota</taxon>
        <taxon>Metazoa</taxon>
        <taxon>Ecdysozoa</taxon>
        <taxon>Arthropoda</taxon>
        <taxon>Crustacea</taxon>
        <taxon>Multicrustacea</taxon>
        <taxon>Malacostraca</taxon>
        <taxon>Eumalacostraca</taxon>
        <taxon>Eucarida</taxon>
        <taxon>Decapoda</taxon>
        <taxon>Pleocyemata</taxon>
        <taxon>Anomura</taxon>
        <taxon>Galatheoidea</taxon>
        <taxon>Porcellanidae</taxon>
        <taxon>Petrolisthes</taxon>
    </lineage>
</organism>
<protein>
    <submittedName>
        <fullName evidence="1">Uncharacterized protein</fullName>
    </submittedName>
</protein>
<keyword evidence="2" id="KW-1185">Reference proteome</keyword>